<reference evidence="2" key="2">
    <citation type="submission" date="2022-06" db="UniProtKB">
        <authorList>
            <consortium name="EnsemblPlants"/>
        </authorList>
    </citation>
    <scope>IDENTIFICATION</scope>
</reference>
<evidence type="ECO:0000256" key="1">
    <source>
        <dbReference type="SAM" id="MobiDB-lite"/>
    </source>
</evidence>
<evidence type="ECO:0000313" key="3">
    <source>
        <dbReference type="Proteomes" id="UP000015106"/>
    </source>
</evidence>
<name>A0A8R7RC08_TRIUA</name>
<keyword evidence="3" id="KW-1185">Reference proteome</keyword>
<accession>A0A8R7RC08</accession>
<sequence>ETGVASKATVFPFFLLVAPTARPRPRPRHGTSTARNHEITRRTRPNRTEAERARDWEELRQAGSRKSSRGATGVTCRPGSMEEPSMADPPRIFWKSRRRPSSGRGALLLLAASNPLSKRLQLLNPS</sequence>
<dbReference type="Proteomes" id="UP000015106">
    <property type="component" value="Unassembled WGS sequence"/>
</dbReference>
<proteinExistence type="predicted"/>
<protein>
    <submittedName>
        <fullName evidence="2">Uncharacterized protein</fullName>
    </submittedName>
</protein>
<feature type="region of interest" description="Disordered" evidence="1">
    <location>
        <begin position="18"/>
        <end position="100"/>
    </location>
</feature>
<feature type="compositionally biased region" description="Basic and acidic residues" evidence="1">
    <location>
        <begin position="35"/>
        <end position="60"/>
    </location>
</feature>
<gene>
    <name evidence="2" type="primary">LOC125529218</name>
</gene>
<dbReference type="EnsemblPlants" id="TuG1812S0001541000.01.T02">
    <property type="protein sequence ID" value="TuG1812S0001541000.01.T02"/>
    <property type="gene ID" value="TuG1812S0001541000.01"/>
</dbReference>
<organism evidence="2 3">
    <name type="scientific">Triticum urartu</name>
    <name type="common">Red wild einkorn</name>
    <name type="synonym">Crithodium urartu</name>
    <dbReference type="NCBI Taxonomy" id="4572"/>
    <lineage>
        <taxon>Eukaryota</taxon>
        <taxon>Viridiplantae</taxon>
        <taxon>Streptophyta</taxon>
        <taxon>Embryophyta</taxon>
        <taxon>Tracheophyta</taxon>
        <taxon>Spermatophyta</taxon>
        <taxon>Magnoliopsida</taxon>
        <taxon>Liliopsida</taxon>
        <taxon>Poales</taxon>
        <taxon>Poaceae</taxon>
        <taxon>BOP clade</taxon>
        <taxon>Pooideae</taxon>
        <taxon>Triticodae</taxon>
        <taxon>Triticeae</taxon>
        <taxon>Triticinae</taxon>
        <taxon>Triticum</taxon>
    </lineage>
</organism>
<dbReference type="AlphaFoldDB" id="A0A8R7RC08"/>
<dbReference type="Gramene" id="TuG1812S0001541000.01.T02">
    <property type="protein sequence ID" value="TuG1812S0001541000.01.T02"/>
    <property type="gene ID" value="TuG1812S0001541000.01"/>
</dbReference>
<evidence type="ECO:0000313" key="2">
    <source>
        <dbReference type="EnsemblPlants" id="TuG1812S0001541000.01.T02"/>
    </source>
</evidence>
<reference evidence="3" key="1">
    <citation type="journal article" date="2013" name="Nature">
        <title>Draft genome of the wheat A-genome progenitor Triticum urartu.</title>
        <authorList>
            <person name="Ling H.Q."/>
            <person name="Zhao S."/>
            <person name="Liu D."/>
            <person name="Wang J."/>
            <person name="Sun H."/>
            <person name="Zhang C."/>
            <person name="Fan H."/>
            <person name="Li D."/>
            <person name="Dong L."/>
            <person name="Tao Y."/>
            <person name="Gao C."/>
            <person name="Wu H."/>
            <person name="Li Y."/>
            <person name="Cui Y."/>
            <person name="Guo X."/>
            <person name="Zheng S."/>
            <person name="Wang B."/>
            <person name="Yu K."/>
            <person name="Liang Q."/>
            <person name="Yang W."/>
            <person name="Lou X."/>
            <person name="Chen J."/>
            <person name="Feng M."/>
            <person name="Jian J."/>
            <person name="Zhang X."/>
            <person name="Luo G."/>
            <person name="Jiang Y."/>
            <person name="Liu J."/>
            <person name="Wang Z."/>
            <person name="Sha Y."/>
            <person name="Zhang B."/>
            <person name="Wu H."/>
            <person name="Tang D."/>
            <person name="Shen Q."/>
            <person name="Xue P."/>
            <person name="Zou S."/>
            <person name="Wang X."/>
            <person name="Liu X."/>
            <person name="Wang F."/>
            <person name="Yang Y."/>
            <person name="An X."/>
            <person name="Dong Z."/>
            <person name="Zhang K."/>
            <person name="Zhang X."/>
            <person name="Luo M.C."/>
            <person name="Dvorak J."/>
            <person name="Tong Y."/>
            <person name="Wang J."/>
            <person name="Yang H."/>
            <person name="Li Z."/>
            <person name="Wang D."/>
            <person name="Zhang A."/>
            <person name="Wang J."/>
        </authorList>
    </citation>
    <scope>NUCLEOTIDE SEQUENCE</scope>
    <source>
        <strain evidence="3">cv. G1812</strain>
    </source>
</reference>